<feature type="non-terminal residue" evidence="6">
    <location>
        <position position="157"/>
    </location>
</feature>
<feature type="non-terminal residue" evidence="6">
    <location>
        <position position="1"/>
    </location>
</feature>
<evidence type="ECO:0000313" key="7">
    <source>
        <dbReference type="Proteomes" id="UP000076727"/>
    </source>
</evidence>
<dbReference type="STRING" id="1314783.A0A165KDX4"/>
<evidence type="ECO:0000256" key="4">
    <source>
        <dbReference type="SAM" id="Phobius"/>
    </source>
</evidence>
<accession>A0A165KDX4</accession>
<proteinExistence type="predicted"/>
<keyword evidence="3" id="KW-0520">NAD</keyword>
<organism evidence="6 7">
    <name type="scientific">Daedalea quercina L-15889</name>
    <dbReference type="NCBI Taxonomy" id="1314783"/>
    <lineage>
        <taxon>Eukaryota</taxon>
        <taxon>Fungi</taxon>
        <taxon>Dikarya</taxon>
        <taxon>Basidiomycota</taxon>
        <taxon>Agaricomycotina</taxon>
        <taxon>Agaricomycetes</taxon>
        <taxon>Polyporales</taxon>
        <taxon>Fomitopsis</taxon>
    </lineage>
</organism>
<dbReference type="EMBL" id="KV429381">
    <property type="protein sequence ID" value="KZT63009.1"/>
    <property type="molecule type" value="Genomic_DNA"/>
</dbReference>
<gene>
    <name evidence="6" type="ORF">DAEQUDRAFT_641414</name>
</gene>
<protein>
    <recommendedName>
        <fullName evidence="5">NADH dehydrogenase subunit 5 C-terminal domain-containing protein</fullName>
    </recommendedName>
</protein>
<dbReference type="Gene3D" id="1.20.5.2700">
    <property type="match status" value="1"/>
</dbReference>
<evidence type="ECO:0000256" key="1">
    <source>
        <dbReference type="ARBA" id="ARBA00022448"/>
    </source>
</evidence>
<feature type="domain" description="NADH dehydrogenase subunit 5 C-terminal" evidence="5">
    <location>
        <begin position="33"/>
        <end position="156"/>
    </location>
</feature>
<evidence type="ECO:0000256" key="3">
    <source>
        <dbReference type="ARBA" id="ARBA00023027"/>
    </source>
</evidence>
<dbReference type="Pfam" id="PF06455">
    <property type="entry name" value="NADH5_C"/>
    <property type="match status" value="1"/>
</dbReference>
<dbReference type="InterPro" id="IPR010934">
    <property type="entry name" value="NADH_DH_su5_C"/>
</dbReference>
<feature type="transmembrane region" description="Helical" evidence="4">
    <location>
        <begin position="82"/>
        <end position="101"/>
    </location>
</feature>
<keyword evidence="4" id="KW-0812">Transmembrane</keyword>
<feature type="transmembrane region" description="Helical" evidence="4">
    <location>
        <begin position="139"/>
        <end position="156"/>
    </location>
</feature>
<keyword evidence="2" id="KW-1278">Translocase</keyword>
<feature type="transmembrane region" description="Helical" evidence="4">
    <location>
        <begin position="41"/>
        <end position="61"/>
    </location>
</feature>
<reference evidence="6 7" key="1">
    <citation type="journal article" date="2016" name="Mol. Biol. Evol.">
        <title>Comparative Genomics of Early-Diverging Mushroom-Forming Fungi Provides Insights into the Origins of Lignocellulose Decay Capabilities.</title>
        <authorList>
            <person name="Nagy L.G."/>
            <person name="Riley R."/>
            <person name="Tritt A."/>
            <person name="Adam C."/>
            <person name="Daum C."/>
            <person name="Floudas D."/>
            <person name="Sun H."/>
            <person name="Yadav J.S."/>
            <person name="Pangilinan J."/>
            <person name="Larsson K.H."/>
            <person name="Matsuura K."/>
            <person name="Barry K."/>
            <person name="Labutti K."/>
            <person name="Kuo R."/>
            <person name="Ohm R.A."/>
            <person name="Bhattacharya S.S."/>
            <person name="Shirouzu T."/>
            <person name="Yoshinaga Y."/>
            <person name="Martin F.M."/>
            <person name="Grigoriev I.V."/>
            <person name="Hibbett D.S."/>
        </authorList>
    </citation>
    <scope>NUCLEOTIDE SEQUENCE [LARGE SCALE GENOMIC DNA]</scope>
    <source>
        <strain evidence="6 7">L-15889</strain>
    </source>
</reference>
<name>A0A165KDX4_9APHY</name>
<keyword evidence="4" id="KW-1133">Transmembrane helix</keyword>
<dbReference type="AlphaFoldDB" id="A0A165KDX4"/>
<keyword evidence="7" id="KW-1185">Reference proteome</keyword>
<evidence type="ECO:0000313" key="6">
    <source>
        <dbReference type="EMBL" id="KZT63009.1"/>
    </source>
</evidence>
<dbReference type="Proteomes" id="UP000076727">
    <property type="component" value="Unassembled WGS sequence"/>
</dbReference>
<keyword evidence="1" id="KW-0813">Transport</keyword>
<evidence type="ECO:0000256" key="2">
    <source>
        <dbReference type="ARBA" id="ARBA00022967"/>
    </source>
</evidence>
<sequence length="157" mass="17148">GFVASDFIGVGSDFFGNSLFIHPSHIHIIEAEFSLPLIIKLLPTIFSLLGGSLALVVTNSVSSLTLEQPILRKIYTFLNGKYFFDIIYNNYLIGGALQISYTISKVLDRGIIELIGPFGLTEGSYSTGNFISKLDTGVITTYALYITLGLISILFLL</sequence>
<evidence type="ECO:0000259" key="5">
    <source>
        <dbReference type="Pfam" id="PF06455"/>
    </source>
</evidence>
<keyword evidence="4" id="KW-0472">Membrane</keyword>
<dbReference type="OrthoDB" id="2686308at2759"/>